<evidence type="ECO:0000256" key="1">
    <source>
        <dbReference type="ARBA" id="ARBA00004651"/>
    </source>
</evidence>
<evidence type="ECO:0000256" key="3">
    <source>
        <dbReference type="ARBA" id="ARBA00022475"/>
    </source>
</evidence>
<evidence type="ECO:0000256" key="2">
    <source>
        <dbReference type="ARBA" id="ARBA00022448"/>
    </source>
</evidence>
<dbReference type="InterPro" id="IPR000515">
    <property type="entry name" value="MetI-like"/>
</dbReference>
<reference evidence="9 10" key="1">
    <citation type="submission" date="2019-04" db="EMBL/GenBank/DDBJ databases">
        <title>Cohnella sp. nov. isolated from preserved vegetables.</title>
        <authorList>
            <person name="Lin S.-Y."/>
            <person name="Hung M.-H."/>
            <person name="Young C.-C."/>
        </authorList>
    </citation>
    <scope>NUCLEOTIDE SEQUENCE [LARGE SCALE GENOMIC DNA]</scope>
    <source>
        <strain evidence="9 10">CC-MHH1044</strain>
    </source>
</reference>
<dbReference type="GO" id="GO:0055085">
    <property type="term" value="P:transmembrane transport"/>
    <property type="evidence" value="ECO:0007669"/>
    <property type="project" value="InterPro"/>
</dbReference>
<name>A0A4S4BMM3_9BACL</name>
<evidence type="ECO:0000256" key="7">
    <source>
        <dbReference type="RuleBase" id="RU363032"/>
    </source>
</evidence>
<comment type="subcellular location">
    <subcellularLocation>
        <location evidence="1 7">Cell membrane</location>
        <topology evidence="1 7">Multi-pass membrane protein</topology>
    </subcellularLocation>
</comment>
<proteinExistence type="inferred from homology"/>
<evidence type="ECO:0000256" key="5">
    <source>
        <dbReference type="ARBA" id="ARBA00022989"/>
    </source>
</evidence>
<feature type="domain" description="ABC transmembrane type-1" evidence="8">
    <location>
        <begin position="81"/>
        <end position="277"/>
    </location>
</feature>
<dbReference type="InterPro" id="IPR035906">
    <property type="entry name" value="MetI-like_sf"/>
</dbReference>
<dbReference type="PROSITE" id="PS50928">
    <property type="entry name" value="ABC_TM1"/>
    <property type="match status" value="1"/>
</dbReference>
<dbReference type="PANTHER" id="PTHR43744:SF8">
    <property type="entry name" value="SN-GLYCEROL-3-PHOSPHATE TRANSPORT SYSTEM PERMEASE PROTEIN UGPE"/>
    <property type="match status" value="1"/>
</dbReference>
<dbReference type="PANTHER" id="PTHR43744">
    <property type="entry name" value="ABC TRANSPORTER PERMEASE PROTEIN MG189-RELATED-RELATED"/>
    <property type="match status" value="1"/>
</dbReference>
<dbReference type="AlphaFoldDB" id="A0A4S4BMM3"/>
<evidence type="ECO:0000259" key="8">
    <source>
        <dbReference type="PROSITE" id="PS50928"/>
    </source>
</evidence>
<evidence type="ECO:0000313" key="9">
    <source>
        <dbReference type="EMBL" id="THF76093.1"/>
    </source>
</evidence>
<feature type="transmembrane region" description="Helical" evidence="7">
    <location>
        <begin position="193"/>
        <end position="214"/>
    </location>
</feature>
<dbReference type="GO" id="GO:0005886">
    <property type="term" value="C:plasma membrane"/>
    <property type="evidence" value="ECO:0007669"/>
    <property type="project" value="UniProtKB-SubCell"/>
</dbReference>
<keyword evidence="10" id="KW-1185">Reference proteome</keyword>
<feature type="transmembrane region" description="Helical" evidence="7">
    <location>
        <begin position="21"/>
        <end position="42"/>
    </location>
</feature>
<dbReference type="Proteomes" id="UP000310636">
    <property type="component" value="Unassembled WGS sequence"/>
</dbReference>
<keyword evidence="4 7" id="KW-0812">Transmembrane</keyword>
<organism evidence="9 10">
    <name type="scientific">Cohnella fermenti</name>
    <dbReference type="NCBI Taxonomy" id="2565925"/>
    <lineage>
        <taxon>Bacteria</taxon>
        <taxon>Bacillati</taxon>
        <taxon>Bacillota</taxon>
        <taxon>Bacilli</taxon>
        <taxon>Bacillales</taxon>
        <taxon>Paenibacillaceae</taxon>
        <taxon>Cohnella</taxon>
    </lineage>
</organism>
<accession>A0A4S4BMM3</accession>
<dbReference type="OrthoDB" id="187395at2"/>
<keyword evidence="2 7" id="KW-0813">Transport</keyword>
<keyword evidence="3" id="KW-1003">Cell membrane</keyword>
<protein>
    <submittedName>
        <fullName evidence="9">Carbohydrate ABC transporter permease</fullName>
    </submittedName>
</protein>
<dbReference type="CDD" id="cd06261">
    <property type="entry name" value="TM_PBP2"/>
    <property type="match status" value="1"/>
</dbReference>
<keyword evidence="5 7" id="KW-1133">Transmembrane helix</keyword>
<feature type="transmembrane region" description="Helical" evidence="7">
    <location>
        <begin position="258"/>
        <end position="277"/>
    </location>
</feature>
<dbReference type="RefSeq" id="WP_136371620.1">
    <property type="nucleotide sequence ID" value="NZ_SSOB01000027.1"/>
</dbReference>
<feature type="transmembrane region" description="Helical" evidence="7">
    <location>
        <begin position="149"/>
        <end position="172"/>
    </location>
</feature>
<feature type="transmembrane region" description="Helical" evidence="7">
    <location>
        <begin position="82"/>
        <end position="104"/>
    </location>
</feature>
<sequence>MTRTHKSSSRPFGARAAAKPLLYLLLIAATAVALFPVAYVFMASFKTPQELLVGGTRLLPKKFTFDNYVTAWNAANFSRYTLNSVCYAGIVTACTVLFSTMLGYGFERKRFPGRKFMLGSFYFSMFVAGAVTIYPVFKLIVGAQLHHSLLGLILATLGGSSILPTLLVIGYLKGIPRELDESAIIDGCGAFGVYAKVLLPMLTPVIGVVTMITFQGTWNNYMLPLALTLTQPDNRPLSVGVTSLAYVTGQQGMAQWDLLIAGSCMAIVPIAIVYLWANRFFVGGLSAGAIKG</sequence>
<dbReference type="Pfam" id="PF00528">
    <property type="entry name" value="BPD_transp_1"/>
    <property type="match status" value="1"/>
</dbReference>
<feature type="transmembrane region" description="Helical" evidence="7">
    <location>
        <begin position="116"/>
        <end position="137"/>
    </location>
</feature>
<dbReference type="Gene3D" id="1.10.3720.10">
    <property type="entry name" value="MetI-like"/>
    <property type="match status" value="1"/>
</dbReference>
<comment type="caution">
    <text evidence="9">The sequence shown here is derived from an EMBL/GenBank/DDBJ whole genome shotgun (WGS) entry which is preliminary data.</text>
</comment>
<evidence type="ECO:0000256" key="4">
    <source>
        <dbReference type="ARBA" id="ARBA00022692"/>
    </source>
</evidence>
<keyword evidence="6 7" id="KW-0472">Membrane</keyword>
<evidence type="ECO:0000256" key="6">
    <source>
        <dbReference type="ARBA" id="ARBA00023136"/>
    </source>
</evidence>
<evidence type="ECO:0000313" key="10">
    <source>
        <dbReference type="Proteomes" id="UP000310636"/>
    </source>
</evidence>
<gene>
    <name evidence="9" type="ORF">E6C55_20170</name>
</gene>
<dbReference type="SUPFAM" id="SSF161098">
    <property type="entry name" value="MetI-like"/>
    <property type="match status" value="1"/>
</dbReference>
<comment type="similarity">
    <text evidence="7">Belongs to the binding-protein-dependent transport system permease family.</text>
</comment>
<dbReference type="EMBL" id="SSOB01000027">
    <property type="protein sequence ID" value="THF76093.1"/>
    <property type="molecule type" value="Genomic_DNA"/>
</dbReference>